<dbReference type="AlphaFoldDB" id="A0AAD5SBK2"/>
<reference evidence="2" key="1">
    <citation type="submission" date="2020-05" db="EMBL/GenBank/DDBJ databases">
        <title>Phylogenomic resolution of chytrid fungi.</title>
        <authorList>
            <person name="Stajich J.E."/>
            <person name="Amses K."/>
            <person name="Simmons R."/>
            <person name="Seto K."/>
            <person name="Myers J."/>
            <person name="Bonds A."/>
            <person name="Quandt C.A."/>
            <person name="Barry K."/>
            <person name="Liu P."/>
            <person name="Grigoriev I."/>
            <person name="Longcore J.E."/>
            <person name="James T.Y."/>
        </authorList>
    </citation>
    <scope>NUCLEOTIDE SEQUENCE</scope>
    <source>
        <strain evidence="2">JEL0318</strain>
    </source>
</reference>
<feature type="non-terminal residue" evidence="2">
    <location>
        <position position="117"/>
    </location>
</feature>
<evidence type="ECO:0000313" key="3">
    <source>
        <dbReference type="Proteomes" id="UP001212841"/>
    </source>
</evidence>
<name>A0AAD5SBK2_9FUNG</name>
<protein>
    <submittedName>
        <fullName evidence="2">Uncharacterized protein</fullName>
    </submittedName>
</protein>
<evidence type="ECO:0000256" key="1">
    <source>
        <dbReference type="SAM" id="MobiDB-lite"/>
    </source>
</evidence>
<keyword evidence="3" id="KW-1185">Reference proteome</keyword>
<proteinExistence type="predicted"/>
<accession>A0AAD5SBK2</accession>
<feature type="compositionally biased region" description="Basic and acidic residues" evidence="1">
    <location>
        <begin position="22"/>
        <end position="39"/>
    </location>
</feature>
<dbReference type="Proteomes" id="UP001212841">
    <property type="component" value="Unassembled WGS sequence"/>
</dbReference>
<sequence>MAAHDSMNPYGLQVLDKRFAEEELSSDKKKRARISEPEPRPQVVNVPKQQTPQALVRKAAGKRPQWEVTLSLGKRKGDYEDLPNMFQRTGSYILDSVLSHLRKRNGNFKDMPNKRQK</sequence>
<comment type="caution">
    <text evidence="2">The sequence shown here is derived from an EMBL/GenBank/DDBJ whole genome shotgun (WGS) entry which is preliminary data.</text>
</comment>
<organism evidence="2 3">
    <name type="scientific">Rhizophlyctis rosea</name>
    <dbReference type="NCBI Taxonomy" id="64517"/>
    <lineage>
        <taxon>Eukaryota</taxon>
        <taxon>Fungi</taxon>
        <taxon>Fungi incertae sedis</taxon>
        <taxon>Chytridiomycota</taxon>
        <taxon>Chytridiomycota incertae sedis</taxon>
        <taxon>Chytridiomycetes</taxon>
        <taxon>Rhizophlyctidales</taxon>
        <taxon>Rhizophlyctidaceae</taxon>
        <taxon>Rhizophlyctis</taxon>
    </lineage>
</organism>
<dbReference type="EMBL" id="JADGJD010000593">
    <property type="protein sequence ID" value="KAJ3049798.1"/>
    <property type="molecule type" value="Genomic_DNA"/>
</dbReference>
<evidence type="ECO:0000313" key="2">
    <source>
        <dbReference type="EMBL" id="KAJ3049798.1"/>
    </source>
</evidence>
<feature type="region of interest" description="Disordered" evidence="1">
    <location>
        <begin position="22"/>
        <end position="60"/>
    </location>
</feature>
<gene>
    <name evidence="2" type="ORF">HK097_009209</name>
</gene>